<sequence length="488" mass="56189">MFQLACSACVFAFCIGIRERVFACSDKVCAARKKQVPTTTQVPSETCVYNQPPLRSSPFFYGGPDDALLVMGSAPDSFLWPWQLRGKTQVLFIDALCQSSHLDLLMGYHSAYQGPFLKTQNFILKSDGPLPYDQRHYIAIMAAARHNCSYLVNMQREAFLSPDVAGDKSWLQGLHCIPKKLRDLDEINKILAHRPWLITKEHIEKLTKGKNNWSLSEVVQAIVILAHFHALSSFVFGCGINADMEEETNGTVVYSANGDSGVPIMKNGQTTVETIMQKMKNISEQRSNEPTLEERARCFHTECNGGELPAARRSVPRNDLSHFVTDADFGYQDFARREVSEIPTFRIQDYSWEDHGYSLVNRLYNDVGELLNEKFKVAYNLTYYTMGSRTNVDTSMFRRAVWNYIQCIYGIRHDDYDYREVNELLDRDLKEYIKAVCCYPDRMTKEDYDNVMREFKYSEKVHVTIMILEARMQAELLYALRALMRYMT</sequence>
<accession>A0ACB8C6F9</accession>
<organism evidence="1 2">
    <name type="scientific">Dermacentor silvarum</name>
    <name type="common">Tick</name>
    <dbReference type="NCBI Taxonomy" id="543639"/>
    <lineage>
        <taxon>Eukaryota</taxon>
        <taxon>Metazoa</taxon>
        <taxon>Ecdysozoa</taxon>
        <taxon>Arthropoda</taxon>
        <taxon>Chelicerata</taxon>
        <taxon>Arachnida</taxon>
        <taxon>Acari</taxon>
        <taxon>Parasitiformes</taxon>
        <taxon>Ixodida</taxon>
        <taxon>Ixodoidea</taxon>
        <taxon>Ixodidae</taxon>
        <taxon>Rhipicephalinae</taxon>
        <taxon>Dermacentor</taxon>
    </lineage>
</organism>
<reference evidence="1" key="1">
    <citation type="submission" date="2020-05" db="EMBL/GenBank/DDBJ databases">
        <title>Large-scale comparative analyses of tick genomes elucidate their genetic diversity and vector capacities.</title>
        <authorList>
            <person name="Jia N."/>
            <person name="Wang J."/>
            <person name="Shi W."/>
            <person name="Du L."/>
            <person name="Sun Y."/>
            <person name="Zhan W."/>
            <person name="Jiang J."/>
            <person name="Wang Q."/>
            <person name="Zhang B."/>
            <person name="Ji P."/>
            <person name="Sakyi L.B."/>
            <person name="Cui X."/>
            <person name="Yuan T."/>
            <person name="Jiang B."/>
            <person name="Yang W."/>
            <person name="Lam T.T.-Y."/>
            <person name="Chang Q."/>
            <person name="Ding S."/>
            <person name="Wang X."/>
            <person name="Zhu J."/>
            <person name="Ruan X."/>
            <person name="Zhao L."/>
            <person name="Wei J."/>
            <person name="Que T."/>
            <person name="Du C."/>
            <person name="Cheng J."/>
            <person name="Dai P."/>
            <person name="Han X."/>
            <person name="Huang E."/>
            <person name="Gao Y."/>
            <person name="Liu J."/>
            <person name="Shao H."/>
            <person name="Ye R."/>
            <person name="Li L."/>
            <person name="Wei W."/>
            <person name="Wang X."/>
            <person name="Wang C."/>
            <person name="Yang T."/>
            <person name="Huo Q."/>
            <person name="Li W."/>
            <person name="Guo W."/>
            <person name="Chen H."/>
            <person name="Zhou L."/>
            <person name="Ni X."/>
            <person name="Tian J."/>
            <person name="Zhou Y."/>
            <person name="Sheng Y."/>
            <person name="Liu T."/>
            <person name="Pan Y."/>
            <person name="Xia L."/>
            <person name="Li J."/>
            <person name="Zhao F."/>
            <person name="Cao W."/>
        </authorList>
    </citation>
    <scope>NUCLEOTIDE SEQUENCE</scope>
    <source>
        <strain evidence="1">Dsil-2018</strain>
    </source>
</reference>
<protein>
    <submittedName>
        <fullName evidence="1">Uncharacterized protein</fullName>
    </submittedName>
</protein>
<evidence type="ECO:0000313" key="2">
    <source>
        <dbReference type="Proteomes" id="UP000821865"/>
    </source>
</evidence>
<comment type="caution">
    <text evidence="1">The sequence shown here is derived from an EMBL/GenBank/DDBJ whole genome shotgun (WGS) entry which is preliminary data.</text>
</comment>
<gene>
    <name evidence="1" type="ORF">HPB49_000501</name>
</gene>
<dbReference type="EMBL" id="CM023477">
    <property type="protein sequence ID" value="KAH7936503.1"/>
    <property type="molecule type" value="Genomic_DNA"/>
</dbReference>
<name>A0ACB8C6F9_DERSI</name>
<dbReference type="Proteomes" id="UP000821865">
    <property type="component" value="Chromosome 8"/>
</dbReference>
<keyword evidence="2" id="KW-1185">Reference proteome</keyword>
<evidence type="ECO:0000313" key="1">
    <source>
        <dbReference type="EMBL" id="KAH7936503.1"/>
    </source>
</evidence>
<proteinExistence type="predicted"/>